<dbReference type="InterPro" id="IPR051396">
    <property type="entry name" value="Bact_Antivir_Def_Nuclease"/>
</dbReference>
<evidence type="ECO:0000313" key="3">
    <source>
        <dbReference type="EMBL" id="ERH69048.1"/>
    </source>
</evidence>
<dbReference type="Proteomes" id="UP000016517">
    <property type="component" value="Unassembled WGS sequence"/>
</dbReference>
<comment type="caution">
    <text evidence="3">The sequence shown here is derived from an EMBL/GenBank/DDBJ whole genome shotgun (WGS) entry which is preliminary data.</text>
</comment>
<dbReference type="InterPro" id="IPR034139">
    <property type="entry name" value="TOPRIM_OLD"/>
</dbReference>
<accession>A0AAV3JZ58</accession>
<dbReference type="Pfam" id="PF13175">
    <property type="entry name" value="AAA_15"/>
    <property type="match status" value="2"/>
</dbReference>
<sequence>MKIDKVILKGFRNYKDATINFNNNTLIIGENDVGKTNLIYALRLMLDRSLSELDIEPSELDFHVQGGVQSENLEIIIKFFDIKEEAALSILKEHVSDDGECVFKYMASKENLDYKLYLGQNETDLSEIQSRYYLKYINLKYISSQRDLSKFIAKEKKQLLRISKTKITEEQEKLDRENVLEISKQLVDLDDKVAQLEYVKTATQEVNLELKKLAYAHDDYDVKLNASGIEVDDFINKLQLGAMSGGSNVMLGGDGRNNQILIALWKALSEFEHDSNDEVVFYVVEEPEAHLHPHQQRKLASYLSSELQSQCLITTHSPQIASSFSPSSIIRLFKKDFSTIAASNGCTKELEKAWEELGYRMSIIPAEAFFSSGVFLVEGPSEEILYKELLLKNKVDIDYYNLSVFAVGGIQFKVFAAVLRALEIPFSLRTDNDISTVEMNCKVHGFNKNDSLNPCYVYKKIEINYTDEKCIKWQYLGVNRCYGILNRDSEKWKHSLYPLNRVNILGDKRWKAFEKMINAHGIFMSNIDLECDLVSVASEEIKKALGKKNNNSAVDFLKKSKALNMQILMAKLEKKGFEKIYESDFGKPIRYLINLLLKQSDTDTESPVLINTNSETAKEVVLL</sequence>
<organism evidence="3 4">
    <name type="scientific">Acinetobacter baumannii EGD-HP18</name>
    <dbReference type="NCBI Taxonomy" id="1358412"/>
    <lineage>
        <taxon>Bacteria</taxon>
        <taxon>Pseudomonadati</taxon>
        <taxon>Pseudomonadota</taxon>
        <taxon>Gammaproteobacteria</taxon>
        <taxon>Moraxellales</taxon>
        <taxon>Moraxellaceae</taxon>
        <taxon>Acinetobacter</taxon>
        <taxon>Acinetobacter calcoaceticus/baumannii complex</taxon>
    </lineage>
</organism>
<dbReference type="InterPro" id="IPR027417">
    <property type="entry name" value="P-loop_NTPase"/>
</dbReference>
<dbReference type="InterPro" id="IPR041685">
    <property type="entry name" value="AAA_GajA/Old/RecF-like"/>
</dbReference>
<feature type="domain" description="Endonuclease GajA/Old nuclease/RecF-like AAA" evidence="1">
    <location>
        <begin position="134"/>
        <end position="321"/>
    </location>
</feature>
<protein>
    <submittedName>
        <fullName evidence="3">Uncharacterized protein</fullName>
    </submittedName>
</protein>
<dbReference type="PANTHER" id="PTHR43581:SF4">
    <property type="entry name" value="ATP_GTP PHOSPHATASE"/>
    <property type="match status" value="1"/>
</dbReference>
<proteinExistence type="predicted"/>
<dbReference type="RefSeq" id="WP_021510880.1">
    <property type="nucleotide sequence ID" value="NZ_AVST01000063.1"/>
</dbReference>
<feature type="domain" description="Endonuclease GajA/Old nuclease/RecF-like AAA" evidence="1">
    <location>
        <begin position="1"/>
        <end position="125"/>
    </location>
</feature>
<reference evidence="3 4" key="1">
    <citation type="submission" date="2013-08" db="EMBL/GenBank/DDBJ databases">
        <title>Study of Ammonical-Nitrogen removal by Nitrification Denitrification process using lab isolates.</title>
        <authorList>
            <person name="Khardenavis A.A."/>
            <person name="Pal R.R."/>
            <person name="Kapley A."/>
            <person name="Qureshi A."/>
            <person name="Purohit H.J."/>
        </authorList>
    </citation>
    <scope>NUCLEOTIDE SEQUENCE [LARGE SCALE GENOMIC DNA]</scope>
    <source>
        <strain evidence="3 4">EGD-HP18</strain>
    </source>
</reference>
<evidence type="ECO:0000259" key="2">
    <source>
        <dbReference type="Pfam" id="PF20469"/>
    </source>
</evidence>
<dbReference type="CDD" id="cd01026">
    <property type="entry name" value="TOPRIM_OLD"/>
    <property type="match status" value="1"/>
</dbReference>
<dbReference type="SUPFAM" id="SSF52540">
    <property type="entry name" value="P-loop containing nucleoside triphosphate hydrolases"/>
    <property type="match status" value="1"/>
</dbReference>
<dbReference type="Pfam" id="PF20469">
    <property type="entry name" value="OLD-like_TOPRIM"/>
    <property type="match status" value="1"/>
</dbReference>
<gene>
    <name evidence="3" type="ORF">N173_17250</name>
</gene>
<evidence type="ECO:0000313" key="4">
    <source>
        <dbReference type="Proteomes" id="UP000016517"/>
    </source>
</evidence>
<feature type="domain" description="OLD protein-like TOPRIM" evidence="2">
    <location>
        <begin position="369"/>
        <end position="433"/>
    </location>
</feature>
<evidence type="ECO:0000259" key="1">
    <source>
        <dbReference type="Pfam" id="PF13175"/>
    </source>
</evidence>
<dbReference type="PANTHER" id="PTHR43581">
    <property type="entry name" value="ATP/GTP PHOSPHATASE"/>
    <property type="match status" value="1"/>
</dbReference>
<dbReference type="Gene3D" id="3.40.50.300">
    <property type="entry name" value="P-loop containing nucleotide triphosphate hydrolases"/>
    <property type="match status" value="1"/>
</dbReference>
<dbReference type="AlphaFoldDB" id="A0AAV3JZ58"/>
<dbReference type="EMBL" id="AVST01000063">
    <property type="protein sequence ID" value="ERH69048.1"/>
    <property type="molecule type" value="Genomic_DNA"/>
</dbReference>
<name>A0AAV3JZ58_ACIBA</name>